<dbReference type="GO" id="GO:0004521">
    <property type="term" value="F:RNA endonuclease activity"/>
    <property type="evidence" value="ECO:0007669"/>
    <property type="project" value="TreeGrafter"/>
</dbReference>
<organism evidence="1 2">
    <name type="scientific">Haloterrigena alkaliphila</name>
    <dbReference type="NCBI Taxonomy" id="2816475"/>
    <lineage>
        <taxon>Archaea</taxon>
        <taxon>Methanobacteriati</taxon>
        <taxon>Methanobacteriota</taxon>
        <taxon>Stenosarchaea group</taxon>
        <taxon>Halobacteria</taxon>
        <taxon>Halobacteriales</taxon>
        <taxon>Natrialbaceae</taxon>
        <taxon>Haloterrigena</taxon>
    </lineage>
</organism>
<keyword evidence="2" id="KW-1185">Reference proteome</keyword>
<dbReference type="Pfam" id="PF02452">
    <property type="entry name" value="PemK_toxin"/>
    <property type="match status" value="1"/>
</dbReference>
<dbReference type="GO" id="GO:0006402">
    <property type="term" value="P:mRNA catabolic process"/>
    <property type="evidence" value="ECO:0007669"/>
    <property type="project" value="TreeGrafter"/>
</dbReference>
<dbReference type="RefSeq" id="WP_207287208.1">
    <property type="nucleotide sequence ID" value="NZ_CP071462.1"/>
</dbReference>
<evidence type="ECO:0000313" key="1">
    <source>
        <dbReference type="EMBL" id="QSW97646.1"/>
    </source>
</evidence>
<dbReference type="KEGG" id="hakz:J0X25_09445"/>
<sequence length="116" mass="13123">MNIRRADIVLVNLNPTKGSEQRGRRPAVIIQNDVGNRYAPTTILAPMTTSYDPNDIAPYEVELRAGEEDVDRDSVVLLNQIRTVDMSERIVHKFGEVSREKMEEIDQSIKISLGLE</sequence>
<protein>
    <submittedName>
        <fullName evidence="1">Type II toxin-antitoxin system PemK/MazF family toxin</fullName>
    </submittedName>
</protein>
<dbReference type="InterPro" id="IPR011067">
    <property type="entry name" value="Plasmid_toxin/cell-grow_inhib"/>
</dbReference>
<dbReference type="InterPro" id="IPR003477">
    <property type="entry name" value="PemK-like"/>
</dbReference>
<dbReference type="Proteomes" id="UP000663203">
    <property type="component" value="Chromosome"/>
</dbReference>
<dbReference type="PANTHER" id="PTHR33988">
    <property type="entry name" value="ENDORIBONUCLEASE MAZF-RELATED"/>
    <property type="match status" value="1"/>
</dbReference>
<dbReference type="PANTHER" id="PTHR33988:SF2">
    <property type="entry name" value="ENDORIBONUCLEASE MAZF"/>
    <property type="match status" value="1"/>
</dbReference>
<dbReference type="PIRSF" id="PIRSF033490">
    <property type="entry name" value="MazF"/>
    <property type="match status" value="1"/>
</dbReference>
<dbReference type="SUPFAM" id="SSF50118">
    <property type="entry name" value="Cell growth inhibitor/plasmid maintenance toxic component"/>
    <property type="match status" value="1"/>
</dbReference>
<accession>A0A8A2V9D2</accession>
<dbReference type="AlphaFoldDB" id="A0A8A2V9D2"/>
<gene>
    <name evidence="1" type="ORF">J0X25_09445</name>
</gene>
<evidence type="ECO:0000313" key="2">
    <source>
        <dbReference type="Proteomes" id="UP000663203"/>
    </source>
</evidence>
<proteinExistence type="predicted"/>
<dbReference type="GO" id="GO:0003677">
    <property type="term" value="F:DNA binding"/>
    <property type="evidence" value="ECO:0007669"/>
    <property type="project" value="InterPro"/>
</dbReference>
<dbReference type="GeneID" id="63187528"/>
<dbReference type="Gene3D" id="2.30.30.110">
    <property type="match status" value="1"/>
</dbReference>
<reference evidence="1 2" key="1">
    <citation type="submission" date="2021-03" db="EMBL/GenBank/DDBJ databases">
        <title>Haloterrigena longa sp. nov. and Haloterrigena limicola sp. nov., extremely halophilic archaea isolated from a salt lake.</title>
        <authorList>
            <person name="Henglin C."/>
        </authorList>
    </citation>
    <scope>NUCLEOTIDE SEQUENCE [LARGE SCALE GENOMIC DNA]</scope>
    <source>
        <strain evidence="1 2">KZCA68</strain>
    </source>
</reference>
<dbReference type="EMBL" id="CP071462">
    <property type="protein sequence ID" value="QSW97646.1"/>
    <property type="molecule type" value="Genomic_DNA"/>
</dbReference>
<name>A0A8A2V9D2_9EURY</name>
<dbReference type="GO" id="GO:0016075">
    <property type="term" value="P:rRNA catabolic process"/>
    <property type="evidence" value="ECO:0007669"/>
    <property type="project" value="TreeGrafter"/>
</dbReference>